<dbReference type="Gene3D" id="3.60.10.10">
    <property type="entry name" value="Endonuclease/exonuclease/phosphatase"/>
    <property type="match status" value="1"/>
</dbReference>
<evidence type="ECO:0000313" key="2">
    <source>
        <dbReference type="Proteomes" id="UP000270094"/>
    </source>
</evidence>
<dbReference type="Proteomes" id="UP000270094">
    <property type="component" value="Unassembled WGS sequence"/>
</dbReference>
<keyword evidence="2" id="KW-1185">Reference proteome</keyword>
<name>A0A3P7LU34_STRVU</name>
<dbReference type="AlphaFoldDB" id="A0A3P7LU34"/>
<protein>
    <recommendedName>
        <fullName evidence="3">Endonuclease/exonuclease/phosphatase domain-containing protein</fullName>
    </recommendedName>
</protein>
<proteinExistence type="predicted"/>
<organism evidence="1 2">
    <name type="scientific">Strongylus vulgaris</name>
    <name type="common">Blood worm</name>
    <dbReference type="NCBI Taxonomy" id="40348"/>
    <lineage>
        <taxon>Eukaryota</taxon>
        <taxon>Metazoa</taxon>
        <taxon>Ecdysozoa</taxon>
        <taxon>Nematoda</taxon>
        <taxon>Chromadorea</taxon>
        <taxon>Rhabditida</taxon>
        <taxon>Rhabditina</taxon>
        <taxon>Rhabditomorpha</taxon>
        <taxon>Strongyloidea</taxon>
        <taxon>Strongylidae</taxon>
        <taxon>Strongylus</taxon>
    </lineage>
</organism>
<feature type="non-terminal residue" evidence="1">
    <location>
        <position position="113"/>
    </location>
</feature>
<dbReference type="InterPro" id="IPR036691">
    <property type="entry name" value="Endo/exonu/phosph_ase_sf"/>
</dbReference>
<reference evidence="1 2" key="1">
    <citation type="submission" date="2018-11" db="EMBL/GenBank/DDBJ databases">
        <authorList>
            <consortium name="Pathogen Informatics"/>
        </authorList>
    </citation>
    <scope>NUCLEOTIDE SEQUENCE [LARGE SCALE GENOMIC DNA]</scope>
</reference>
<sequence length="113" mass="12669">MEGWKVTRYRSDHKPLYNGTSSSRNGVGVAVSESPRNKIAAVDQLSDRLMSIKIDIGRKILRIATAYAPQTGCKEGEKDMFWQYLDDYITSIPQDEILLLGADLNGHVGEKRI</sequence>
<evidence type="ECO:0008006" key="3">
    <source>
        <dbReference type="Google" id="ProtNLM"/>
    </source>
</evidence>
<dbReference type="EMBL" id="UYYB01118472">
    <property type="protein sequence ID" value="VDM82608.1"/>
    <property type="molecule type" value="Genomic_DNA"/>
</dbReference>
<gene>
    <name evidence="1" type="ORF">SVUK_LOCUS17606</name>
</gene>
<evidence type="ECO:0000313" key="1">
    <source>
        <dbReference type="EMBL" id="VDM82608.1"/>
    </source>
</evidence>
<accession>A0A3P7LU34</accession>
<dbReference type="OrthoDB" id="5851992at2759"/>
<dbReference type="SUPFAM" id="SSF56219">
    <property type="entry name" value="DNase I-like"/>
    <property type="match status" value="1"/>
</dbReference>